<protein>
    <submittedName>
        <fullName evidence="2">Uncharacterized protein</fullName>
    </submittedName>
</protein>
<gene>
    <name evidence="2" type="ORF">JYU34_020072</name>
</gene>
<organism evidence="2 3">
    <name type="scientific">Plutella xylostella</name>
    <name type="common">Diamondback moth</name>
    <name type="synonym">Plutella maculipennis</name>
    <dbReference type="NCBI Taxonomy" id="51655"/>
    <lineage>
        <taxon>Eukaryota</taxon>
        <taxon>Metazoa</taxon>
        <taxon>Ecdysozoa</taxon>
        <taxon>Arthropoda</taxon>
        <taxon>Hexapoda</taxon>
        <taxon>Insecta</taxon>
        <taxon>Pterygota</taxon>
        <taxon>Neoptera</taxon>
        <taxon>Endopterygota</taxon>
        <taxon>Lepidoptera</taxon>
        <taxon>Glossata</taxon>
        <taxon>Ditrysia</taxon>
        <taxon>Yponomeutoidea</taxon>
        <taxon>Plutellidae</taxon>
        <taxon>Plutella</taxon>
    </lineage>
</organism>
<feature type="region of interest" description="Disordered" evidence="1">
    <location>
        <begin position="38"/>
        <end position="61"/>
    </location>
</feature>
<evidence type="ECO:0000313" key="2">
    <source>
        <dbReference type="EMBL" id="KAG7297120.1"/>
    </source>
</evidence>
<accession>A0ABQ7PXD6</accession>
<evidence type="ECO:0000256" key="1">
    <source>
        <dbReference type="SAM" id="MobiDB-lite"/>
    </source>
</evidence>
<name>A0ABQ7PXD6_PLUXY</name>
<proteinExistence type="predicted"/>
<dbReference type="Proteomes" id="UP000823941">
    <property type="component" value="Chromosome 27"/>
</dbReference>
<keyword evidence="3" id="KW-1185">Reference proteome</keyword>
<sequence>MKVAIALILVKVAMIVAGLFSGGSTLAKRRISSTQDLQTLEIDPEDPDPVPKLNFTSKLRK</sequence>
<comment type="caution">
    <text evidence="2">The sequence shown here is derived from an EMBL/GenBank/DDBJ whole genome shotgun (WGS) entry which is preliminary data.</text>
</comment>
<dbReference type="EMBL" id="JAHIBW010000027">
    <property type="protein sequence ID" value="KAG7297120.1"/>
    <property type="molecule type" value="Genomic_DNA"/>
</dbReference>
<evidence type="ECO:0000313" key="3">
    <source>
        <dbReference type="Proteomes" id="UP000823941"/>
    </source>
</evidence>
<reference evidence="2 3" key="1">
    <citation type="submission" date="2021-06" db="EMBL/GenBank/DDBJ databases">
        <title>A haploid diamondback moth (Plutella xylostella L.) genome assembly resolves 31 chromosomes and identifies a diamide resistance mutation.</title>
        <authorList>
            <person name="Ward C.M."/>
            <person name="Perry K.D."/>
            <person name="Baker G."/>
            <person name="Powis K."/>
            <person name="Heckel D.G."/>
            <person name="Baxter S.W."/>
        </authorList>
    </citation>
    <scope>NUCLEOTIDE SEQUENCE [LARGE SCALE GENOMIC DNA]</scope>
    <source>
        <strain evidence="2 3">LV</strain>
        <tissue evidence="2">Single pupa</tissue>
    </source>
</reference>